<feature type="region of interest" description="Disordered" evidence="1">
    <location>
        <begin position="1348"/>
        <end position="1374"/>
    </location>
</feature>
<dbReference type="EMBL" id="QWKZ01000096">
    <property type="protein sequence ID" value="RIH82824.1"/>
    <property type="molecule type" value="Genomic_DNA"/>
</dbReference>
<dbReference type="InterPro" id="IPR047187">
    <property type="entry name" value="SF1_C_Upf1"/>
</dbReference>
<feature type="domain" description="DNA2/NAM7 helicase-like C-terminal" evidence="3">
    <location>
        <begin position="1189"/>
        <end position="1297"/>
    </location>
</feature>
<dbReference type="GO" id="GO:0031048">
    <property type="term" value="P:regulatory ncRNA-mediated heterochromatin formation"/>
    <property type="evidence" value="ECO:0007669"/>
    <property type="project" value="TreeGrafter"/>
</dbReference>
<dbReference type="SUPFAM" id="SSF52540">
    <property type="entry name" value="P-loop containing nucleoside triphosphate hydrolases"/>
    <property type="match status" value="1"/>
</dbReference>
<evidence type="ECO:0000259" key="3">
    <source>
        <dbReference type="Pfam" id="PF13087"/>
    </source>
</evidence>
<dbReference type="CDD" id="cd18808">
    <property type="entry name" value="SF1_C_Upf1"/>
    <property type="match status" value="1"/>
</dbReference>
<gene>
    <name evidence="4" type="primary">recD</name>
    <name evidence="4" type="ORF">Mlute_02380</name>
</gene>
<dbReference type="InterPro" id="IPR027417">
    <property type="entry name" value="P-loop_NTPase"/>
</dbReference>
<keyword evidence="4" id="KW-0378">Hydrolase</keyword>
<dbReference type="PANTHER" id="PTHR10887">
    <property type="entry name" value="DNA2/NAM7 HELICASE FAMILY"/>
    <property type="match status" value="1"/>
</dbReference>
<reference evidence="4 5" key="1">
    <citation type="submission" date="2018-08" db="EMBL/GenBank/DDBJ databases">
        <title>Meiothermus luteus KCTC 52599 genome sequencing project.</title>
        <authorList>
            <person name="Da Costa M.S."/>
            <person name="Albuquerque L."/>
            <person name="Raposo P."/>
            <person name="Froufe H.J.C."/>
            <person name="Barroso C.S."/>
            <person name="Egas C."/>
        </authorList>
    </citation>
    <scope>NUCLEOTIDE SEQUENCE [LARGE SCALE GENOMIC DNA]</scope>
    <source>
        <strain evidence="4 5">KCTC 52599</strain>
    </source>
</reference>
<dbReference type="Pfam" id="PF13087">
    <property type="entry name" value="AAA_12"/>
    <property type="match status" value="1"/>
</dbReference>
<dbReference type="Gene3D" id="3.40.50.300">
    <property type="entry name" value="P-loop containing nucleotide triphosphate hydrolases"/>
    <property type="match status" value="2"/>
</dbReference>
<dbReference type="InterPro" id="IPR041679">
    <property type="entry name" value="DNA2/NAM7-like_C"/>
</dbReference>
<dbReference type="Pfam" id="PF12705">
    <property type="entry name" value="PDDEXK_1"/>
    <property type="match status" value="1"/>
</dbReference>
<dbReference type="Proteomes" id="UP000265800">
    <property type="component" value="Unassembled WGS sequence"/>
</dbReference>
<dbReference type="InterPro" id="IPR038726">
    <property type="entry name" value="PDDEXK_AddAB-type"/>
</dbReference>
<name>A0A399EDW5_9DEIN</name>
<dbReference type="GO" id="GO:0008854">
    <property type="term" value="F:exodeoxyribonuclease V activity"/>
    <property type="evidence" value="ECO:0007669"/>
    <property type="project" value="UniProtKB-EC"/>
</dbReference>
<feature type="domain" description="PD-(D/E)XK endonuclease-like" evidence="2">
    <location>
        <begin position="39"/>
        <end position="244"/>
    </location>
</feature>
<dbReference type="InterPro" id="IPR011604">
    <property type="entry name" value="PDDEXK-like_dom_sf"/>
</dbReference>
<sequence length="1374" mass="155884">MTGKTLTVTDIASFVRLQFCGRYLAFQAGKGGPQVQKILDKYLTLADPAYQEVGLRSERALEEYLKKKGFAWIREQLTWRELGDRIREVRRGQSLFAREVGVEGEVGAFTLQGRLDFVLLRWEEGAPRLRILELKATRRDRSYHYAQLALYALLLEGQGLFWEGEPIPVEYRLVRADPGTLQVEPPLDPWSFEEEALFVQAKEDMRALLAQGGVVETILSAADPLEFSYLLNARCDACRFNVVCLRHGAERRDLELLGLPSDAVQALKEHGVGDLETLAEAKPQDLKQAVQQMESPLRPEHLVTKAQARLATLPQGRNRGFFPVKRLWDAGFGRLPSYTIDNKPLIRVYLVVEKDLVAERLNALVAHVTSGEEFLFVERPFPIGGVFVEEIRKHPWTGNPREDDRLEAEMIQGFFSQLVKRLREEVDLWGMLGLTAGGARVQEAPLHFYVWSQQDIKNLVEAILRVGPESGGLLTALWHLMGTREGLEELMFSALEDEVRTRYALGRTALSLITATTLFWPVSVGEGRKQTFSFPWTTAEGLSLRSLFRPWLFDFIAGKSDGYIEVRNRNYDTFPPVYWRAYWGKLPEPSPEEGALKEALEGAQRAAPHLPDYLRTRAIALRWLEERIEPKNKTLRKSPIRPEELPDFRLQAYGVVQTSLDFLRFEQQVRLNLWLADKTLPPELRVFNGTSLLVENLEKKSGEGNVYRARIRAYPEGASLSDLEGRVSLGPGDFVRVSEVNDPSKPQTWAQLWHQGVTARVRELDWDEGWVELEAIPFNRPPDRYVLPSRLPSGTWSLAILDPSPSDYVARRVDEVLKGISGECRDQMDKWFDLESPSLPPLAGEGLRERAQKILRHLQDQGLALNERQEEAILQSLTHRVYLLQGPPGTGKTQVTAVALLLWAQLLLPEQGVLGVAAATHTAVDTLLERVRAVQDAVRGAFEKAGEPWNPVVLLRVDPVDRDEEEVRDVPCTLETLQEELRRKEPPPSARVLVFGTTNGLLKIGPLWRRWREGDLEDTCALAKRYPDLMPIFALSRFPGLDLLVVDEASMMLFPHFLALAYQLDLSPDRPWRILLTGDHRQLAPVIQHQWEEEHRPGVQRYLPYLSVFEAFLRIRRALEDPAGRVGYTVLTYTHRLPEEVRNLIQPLYRRDNVELDGRKGKGKPEAGDTLWEALWHGEEGVYLLVHNDRQGRKRNPHETEIILRALEGAPKTLVAEDIAVVTPFRAQRTLLREKLRGRVGLVDTVERLQGGERRVIFYSASASDPNALTTLQEFLLDVNRTNVAFSRAKERLIVMVSETLLHYVPPEREAYEDAVLWKELRRLCRRQVGEALLEGGLRVRLLIPEGDGGQGSARATVSVASPSHPKGKEADDG</sequence>
<evidence type="ECO:0000256" key="1">
    <source>
        <dbReference type="SAM" id="MobiDB-lite"/>
    </source>
</evidence>
<dbReference type="InterPro" id="IPR045055">
    <property type="entry name" value="DNA2/NAM7-like"/>
</dbReference>
<dbReference type="EC" id="3.1.11.5" evidence="4"/>
<evidence type="ECO:0000313" key="5">
    <source>
        <dbReference type="Proteomes" id="UP000265800"/>
    </source>
</evidence>
<dbReference type="PANTHER" id="PTHR10887:SF341">
    <property type="entry name" value="NFX1-TYPE ZINC FINGER-CONTAINING PROTEIN 1"/>
    <property type="match status" value="1"/>
</dbReference>
<dbReference type="Pfam" id="PF13245">
    <property type="entry name" value="AAA_19"/>
    <property type="match status" value="1"/>
</dbReference>
<comment type="caution">
    <text evidence="4">The sequence shown here is derived from an EMBL/GenBank/DDBJ whole genome shotgun (WGS) entry which is preliminary data.</text>
</comment>
<accession>A0A399EDW5</accession>
<protein>
    <submittedName>
        <fullName evidence="4">RecBCD enzyme subunit RecD</fullName>
        <ecNumber evidence="4">3.1.11.5</ecNumber>
    </submittedName>
</protein>
<dbReference type="Gene3D" id="3.90.320.10">
    <property type="match status" value="1"/>
</dbReference>
<evidence type="ECO:0000259" key="2">
    <source>
        <dbReference type="Pfam" id="PF12705"/>
    </source>
</evidence>
<dbReference type="RefSeq" id="WP_182482562.1">
    <property type="nucleotide sequence ID" value="NZ_QWKZ01000096.1"/>
</dbReference>
<keyword evidence="5" id="KW-1185">Reference proteome</keyword>
<proteinExistence type="predicted"/>
<evidence type="ECO:0000313" key="4">
    <source>
        <dbReference type="EMBL" id="RIH82824.1"/>
    </source>
</evidence>
<organism evidence="4 5">
    <name type="scientific">Meiothermus luteus</name>
    <dbReference type="NCBI Taxonomy" id="2026184"/>
    <lineage>
        <taxon>Bacteria</taxon>
        <taxon>Thermotogati</taxon>
        <taxon>Deinococcota</taxon>
        <taxon>Deinococci</taxon>
        <taxon>Thermales</taxon>
        <taxon>Thermaceae</taxon>
        <taxon>Meiothermus</taxon>
    </lineage>
</organism>